<dbReference type="PANTHER" id="PTHR38600">
    <property type="entry name" value="TRANSCRIPTIONAL REGULATORY PROTEIN"/>
    <property type="match status" value="1"/>
</dbReference>
<protein>
    <recommendedName>
        <fullName evidence="1">HTH arsR-type domain-containing protein</fullName>
    </recommendedName>
</protein>
<feature type="domain" description="HTH arsR-type" evidence="1">
    <location>
        <begin position="1"/>
        <end position="94"/>
    </location>
</feature>
<dbReference type="NCBIfam" id="NF033788">
    <property type="entry name" value="HTH_metalloreg"/>
    <property type="match status" value="1"/>
</dbReference>
<dbReference type="SMART" id="SM00418">
    <property type="entry name" value="HTH_ARSR"/>
    <property type="match status" value="1"/>
</dbReference>
<dbReference type="InterPro" id="IPR036388">
    <property type="entry name" value="WH-like_DNA-bd_sf"/>
</dbReference>
<dbReference type="PROSITE" id="PS50987">
    <property type="entry name" value="HTH_ARSR_2"/>
    <property type="match status" value="1"/>
</dbReference>
<reference evidence="2 3" key="1">
    <citation type="journal article" date="2013" name="Genome Biol. Evol.">
        <title>Genomes of Stigonematalean cyanobacteria (subsection V) and the evolution of oxygenic photosynthesis from prokaryotes to plastids.</title>
        <authorList>
            <person name="Dagan T."/>
            <person name="Roettger M."/>
            <person name="Stucken K."/>
            <person name="Landan G."/>
            <person name="Koch R."/>
            <person name="Major P."/>
            <person name="Gould S.B."/>
            <person name="Goremykin V.V."/>
            <person name="Rippka R."/>
            <person name="Tandeau de Marsac N."/>
            <person name="Gugger M."/>
            <person name="Lockhart P.J."/>
            <person name="Allen J.F."/>
            <person name="Brune I."/>
            <person name="Maus I."/>
            <person name="Puhler A."/>
            <person name="Martin W.F."/>
        </authorList>
    </citation>
    <scope>NUCLEOTIDE SEQUENCE [LARGE SCALE GENOMIC DNA]</scope>
    <source>
        <strain evidence="2 3">PCC 7110</strain>
    </source>
</reference>
<evidence type="ECO:0000259" key="1">
    <source>
        <dbReference type="PROSITE" id="PS50987"/>
    </source>
</evidence>
<comment type="caution">
    <text evidence="2">The sequence shown here is derived from an EMBL/GenBank/DDBJ whole genome shotgun (WGS) entry which is preliminary data.</text>
</comment>
<sequence>MVESNVALDRIFGALADATRRDILKRVSREEYTISELAKPYDMSLAAIAKHISVLEKAGLITKRRSGKEKVIHVTSDTIKVAAAHLSEYEKIWSARFDALEKLLEDR</sequence>
<dbReference type="EMBL" id="ANNX02000036">
    <property type="protein sequence ID" value="KYC39020.1"/>
    <property type="molecule type" value="Genomic_DNA"/>
</dbReference>
<dbReference type="CDD" id="cd00090">
    <property type="entry name" value="HTH_ARSR"/>
    <property type="match status" value="1"/>
</dbReference>
<dbReference type="SUPFAM" id="SSF46785">
    <property type="entry name" value="Winged helix' DNA-binding domain"/>
    <property type="match status" value="1"/>
</dbReference>
<name>A0A139X2X9_9CYAN</name>
<dbReference type="InterPro" id="IPR001845">
    <property type="entry name" value="HTH_ArsR_DNA-bd_dom"/>
</dbReference>
<evidence type="ECO:0000313" key="2">
    <source>
        <dbReference type="EMBL" id="KYC39020.1"/>
    </source>
</evidence>
<dbReference type="InterPro" id="IPR011991">
    <property type="entry name" value="ArsR-like_HTH"/>
</dbReference>
<evidence type="ECO:0000313" key="3">
    <source>
        <dbReference type="Proteomes" id="UP000076925"/>
    </source>
</evidence>
<dbReference type="Proteomes" id="UP000076925">
    <property type="component" value="Unassembled WGS sequence"/>
</dbReference>
<gene>
    <name evidence="2" type="ORF">WA1_34080</name>
</gene>
<dbReference type="STRING" id="128403.WA1_34080"/>
<dbReference type="Gene3D" id="1.10.10.10">
    <property type="entry name" value="Winged helix-like DNA-binding domain superfamily/Winged helix DNA-binding domain"/>
    <property type="match status" value="1"/>
</dbReference>
<proteinExistence type="predicted"/>
<dbReference type="OrthoDB" id="9799175at2"/>
<dbReference type="PRINTS" id="PR00778">
    <property type="entry name" value="HTHARSR"/>
</dbReference>
<dbReference type="RefSeq" id="WP_026134667.1">
    <property type="nucleotide sequence ID" value="NZ_KQ976354.1"/>
</dbReference>
<dbReference type="InterPro" id="IPR036390">
    <property type="entry name" value="WH_DNA-bd_sf"/>
</dbReference>
<dbReference type="Pfam" id="PF12840">
    <property type="entry name" value="HTH_20"/>
    <property type="match status" value="1"/>
</dbReference>
<accession>A0A139X2X9</accession>
<dbReference type="AlphaFoldDB" id="A0A139X2X9"/>
<organism evidence="2 3">
    <name type="scientific">Scytonema hofmannii PCC 7110</name>
    <dbReference type="NCBI Taxonomy" id="128403"/>
    <lineage>
        <taxon>Bacteria</taxon>
        <taxon>Bacillati</taxon>
        <taxon>Cyanobacteriota</taxon>
        <taxon>Cyanophyceae</taxon>
        <taxon>Nostocales</taxon>
        <taxon>Scytonemataceae</taxon>
        <taxon>Scytonema</taxon>
    </lineage>
</organism>
<dbReference type="GO" id="GO:0003700">
    <property type="term" value="F:DNA-binding transcription factor activity"/>
    <property type="evidence" value="ECO:0007669"/>
    <property type="project" value="InterPro"/>
</dbReference>
<keyword evidence="3" id="KW-1185">Reference proteome</keyword>
<dbReference type="PANTHER" id="PTHR38600:SF2">
    <property type="entry name" value="SLL0088 PROTEIN"/>
    <property type="match status" value="1"/>
</dbReference>